<keyword evidence="16" id="KW-1185">Reference proteome</keyword>
<dbReference type="PANTHER" id="PTHR43783">
    <property type="entry name" value="UDP-N-ACETYLGLUCOSAMINE 1-CARBOXYVINYLTRANSFERASE"/>
    <property type="match status" value="1"/>
</dbReference>
<name>A0A9N7L9B3_9BACT</name>
<comment type="similarity">
    <text evidence="10 12">Belongs to the EPSP synthase family. MurA subfamily.</text>
</comment>
<comment type="caution">
    <text evidence="12">Lacks conserved residue(s) required for the propagation of feature annotation.</text>
</comment>
<feature type="region of interest" description="Disordered" evidence="13">
    <location>
        <begin position="425"/>
        <end position="445"/>
    </location>
</feature>
<dbReference type="AlphaFoldDB" id="A0A9N7L9B3"/>
<comment type="catalytic activity">
    <reaction evidence="11 12">
        <text>phosphoenolpyruvate + UDP-N-acetyl-alpha-D-glucosamine = UDP-N-acetyl-3-O-(1-carboxyvinyl)-alpha-D-glucosamine + phosphate</text>
        <dbReference type="Rhea" id="RHEA:18681"/>
        <dbReference type="ChEBI" id="CHEBI:43474"/>
        <dbReference type="ChEBI" id="CHEBI:57705"/>
        <dbReference type="ChEBI" id="CHEBI:58702"/>
        <dbReference type="ChEBI" id="CHEBI:68483"/>
        <dbReference type="EC" id="2.5.1.7"/>
    </reaction>
</comment>
<dbReference type="Proteomes" id="UP000287394">
    <property type="component" value="Chromosome"/>
</dbReference>
<evidence type="ECO:0000256" key="1">
    <source>
        <dbReference type="ARBA" id="ARBA00004496"/>
    </source>
</evidence>
<dbReference type="KEGG" id="ccot:CCAX7_39410"/>
<dbReference type="EC" id="2.5.1.7" evidence="12"/>
<dbReference type="GO" id="GO:0019277">
    <property type="term" value="P:UDP-N-acetylgalactosamine biosynthetic process"/>
    <property type="evidence" value="ECO:0007669"/>
    <property type="project" value="InterPro"/>
</dbReference>
<evidence type="ECO:0000256" key="2">
    <source>
        <dbReference type="ARBA" id="ARBA00004752"/>
    </source>
</evidence>
<dbReference type="HAMAP" id="MF_00111">
    <property type="entry name" value="MurA"/>
    <property type="match status" value="1"/>
</dbReference>
<dbReference type="GO" id="GO:0071555">
    <property type="term" value="P:cell wall organization"/>
    <property type="evidence" value="ECO:0007669"/>
    <property type="project" value="UniProtKB-KW"/>
</dbReference>
<evidence type="ECO:0000313" key="15">
    <source>
        <dbReference type="EMBL" id="BDI31890.1"/>
    </source>
</evidence>
<feature type="binding site" evidence="12">
    <location>
        <position position="99"/>
    </location>
    <ligand>
        <name>UDP-N-acetyl-alpha-D-glucosamine</name>
        <dbReference type="ChEBI" id="CHEBI:57705"/>
    </ligand>
</feature>
<evidence type="ECO:0000256" key="3">
    <source>
        <dbReference type="ARBA" id="ARBA00022490"/>
    </source>
</evidence>
<dbReference type="EMBL" id="AP025739">
    <property type="protein sequence ID" value="BDI31890.1"/>
    <property type="molecule type" value="Genomic_DNA"/>
</dbReference>
<dbReference type="GO" id="GO:0009252">
    <property type="term" value="P:peptidoglycan biosynthetic process"/>
    <property type="evidence" value="ECO:0007669"/>
    <property type="project" value="UniProtKB-UniRule"/>
</dbReference>
<dbReference type="InterPro" id="IPR050068">
    <property type="entry name" value="MurA_subfamily"/>
</dbReference>
<dbReference type="NCBIfam" id="TIGR01072">
    <property type="entry name" value="murA"/>
    <property type="match status" value="1"/>
</dbReference>
<dbReference type="GO" id="GO:0005737">
    <property type="term" value="C:cytoplasm"/>
    <property type="evidence" value="ECO:0007669"/>
    <property type="project" value="UniProtKB-SubCell"/>
</dbReference>
<keyword evidence="6 12" id="KW-0133">Cell shape</keyword>
<keyword evidence="9 12" id="KW-0961">Cell wall biogenesis/degradation</keyword>
<keyword evidence="12" id="KW-0670">Pyruvate</keyword>
<evidence type="ECO:0000256" key="4">
    <source>
        <dbReference type="ARBA" id="ARBA00022618"/>
    </source>
</evidence>
<dbReference type="NCBIfam" id="NF006873">
    <property type="entry name" value="PRK09369.1"/>
    <property type="match status" value="1"/>
</dbReference>
<dbReference type="GO" id="GO:0008760">
    <property type="term" value="F:UDP-N-acetylglucosamine 1-carboxyvinyltransferase activity"/>
    <property type="evidence" value="ECO:0007669"/>
    <property type="project" value="UniProtKB-UniRule"/>
</dbReference>
<evidence type="ECO:0000256" key="8">
    <source>
        <dbReference type="ARBA" id="ARBA00023306"/>
    </source>
</evidence>
<dbReference type="GO" id="GO:0051301">
    <property type="term" value="P:cell division"/>
    <property type="evidence" value="ECO:0007669"/>
    <property type="project" value="UniProtKB-KW"/>
</dbReference>
<feature type="modified residue" description="2-(S-cysteinyl)pyruvic acid O-phosphothioketal" evidence="12">
    <location>
        <position position="123"/>
    </location>
</feature>
<dbReference type="SUPFAM" id="SSF55205">
    <property type="entry name" value="EPT/RTPC-like"/>
    <property type="match status" value="1"/>
</dbReference>
<evidence type="ECO:0000313" key="16">
    <source>
        <dbReference type="Proteomes" id="UP000287394"/>
    </source>
</evidence>
<dbReference type="InterPro" id="IPR005750">
    <property type="entry name" value="UDP_GlcNAc_COvinyl_MurA"/>
</dbReference>
<dbReference type="Gene3D" id="3.65.10.10">
    <property type="entry name" value="Enolpyruvate transferase domain"/>
    <property type="match status" value="2"/>
</dbReference>
<keyword evidence="3 12" id="KW-0963">Cytoplasm</keyword>
<evidence type="ECO:0000256" key="12">
    <source>
        <dbReference type="HAMAP-Rule" id="MF_00111"/>
    </source>
</evidence>
<dbReference type="Pfam" id="PF00275">
    <property type="entry name" value="EPSP_synthase"/>
    <property type="match status" value="1"/>
</dbReference>
<evidence type="ECO:0000259" key="14">
    <source>
        <dbReference type="Pfam" id="PF00275"/>
    </source>
</evidence>
<keyword evidence="5 12" id="KW-0808">Transferase</keyword>
<evidence type="ECO:0000256" key="9">
    <source>
        <dbReference type="ARBA" id="ARBA00023316"/>
    </source>
</evidence>
<gene>
    <name evidence="15" type="primary">murA1</name>
    <name evidence="12" type="synonym">murA</name>
    <name evidence="15" type="ORF">CCAX7_39410</name>
</gene>
<keyword evidence="7 12" id="KW-0573">Peptidoglycan synthesis</keyword>
<comment type="subcellular location">
    <subcellularLocation>
        <location evidence="1 12">Cytoplasm</location>
    </subcellularLocation>
</comment>
<dbReference type="InterPro" id="IPR036968">
    <property type="entry name" value="Enolpyruvate_Tfrase_sf"/>
</dbReference>
<feature type="binding site" evidence="12">
    <location>
        <position position="335"/>
    </location>
    <ligand>
        <name>UDP-N-acetyl-alpha-D-glucosamine</name>
        <dbReference type="ChEBI" id="CHEBI:57705"/>
    </ligand>
</feature>
<evidence type="ECO:0000256" key="10">
    <source>
        <dbReference type="ARBA" id="ARBA00038367"/>
    </source>
</evidence>
<feature type="binding site" evidence="12">
    <location>
        <begin position="27"/>
        <end position="28"/>
    </location>
    <ligand>
        <name>phosphoenolpyruvate</name>
        <dbReference type="ChEBI" id="CHEBI:58702"/>
    </ligand>
</feature>
<keyword evidence="8 12" id="KW-0131">Cell cycle</keyword>
<dbReference type="InterPro" id="IPR001986">
    <property type="entry name" value="Enolpyruvate_Tfrase_dom"/>
</dbReference>
<evidence type="ECO:0000256" key="6">
    <source>
        <dbReference type="ARBA" id="ARBA00022960"/>
    </source>
</evidence>
<organism evidence="15 16">
    <name type="scientific">Capsulimonas corticalis</name>
    <dbReference type="NCBI Taxonomy" id="2219043"/>
    <lineage>
        <taxon>Bacteria</taxon>
        <taxon>Bacillati</taxon>
        <taxon>Armatimonadota</taxon>
        <taxon>Armatimonadia</taxon>
        <taxon>Capsulimonadales</taxon>
        <taxon>Capsulimonadaceae</taxon>
        <taxon>Capsulimonas</taxon>
    </lineage>
</organism>
<evidence type="ECO:0000256" key="11">
    <source>
        <dbReference type="ARBA" id="ARBA00047527"/>
    </source>
</evidence>
<feature type="active site" description="Proton donor" evidence="12">
    <location>
        <position position="123"/>
    </location>
</feature>
<evidence type="ECO:0000256" key="5">
    <source>
        <dbReference type="ARBA" id="ARBA00022679"/>
    </source>
</evidence>
<comment type="function">
    <text evidence="12">Cell wall formation. Adds enolpyruvyl to UDP-N-acetylglucosamine.</text>
</comment>
<accession>A0A9N7L9B3</accession>
<evidence type="ECO:0000256" key="13">
    <source>
        <dbReference type="SAM" id="MobiDB-lite"/>
    </source>
</evidence>
<evidence type="ECO:0000256" key="7">
    <source>
        <dbReference type="ARBA" id="ARBA00022984"/>
    </source>
</evidence>
<comment type="pathway">
    <text evidence="2 12">Cell wall biogenesis; peptidoglycan biosynthesis.</text>
</comment>
<dbReference type="InterPro" id="IPR013792">
    <property type="entry name" value="RNA3'P_cycl/enolpyr_Trfase_a/b"/>
</dbReference>
<reference evidence="15 16" key="1">
    <citation type="journal article" date="2019" name="Int. J. Syst. Evol. Microbiol.">
        <title>Capsulimonas corticalis gen. nov., sp. nov., an aerobic capsulated bacterium, of a novel bacterial order, Capsulimonadales ord. nov., of the class Armatimonadia of the phylum Armatimonadetes.</title>
        <authorList>
            <person name="Li J."/>
            <person name="Kudo C."/>
            <person name="Tonouchi A."/>
        </authorList>
    </citation>
    <scope>NUCLEOTIDE SEQUENCE [LARGE SCALE GENOMIC DNA]</scope>
    <source>
        <strain evidence="15 16">AX-7</strain>
    </source>
</reference>
<dbReference type="FunFam" id="3.65.10.10:FF:000001">
    <property type="entry name" value="UDP-N-acetylglucosamine 1-carboxyvinyltransferase"/>
    <property type="match status" value="1"/>
</dbReference>
<feature type="binding site" evidence="12">
    <location>
        <position position="313"/>
    </location>
    <ligand>
        <name>UDP-N-acetyl-alpha-D-glucosamine</name>
        <dbReference type="ChEBI" id="CHEBI:57705"/>
    </ligand>
</feature>
<feature type="domain" description="Enolpyruvate transferase" evidence="14">
    <location>
        <begin position="14"/>
        <end position="414"/>
    </location>
</feature>
<proteinExistence type="inferred from homology"/>
<dbReference type="PANTHER" id="PTHR43783:SF1">
    <property type="entry name" value="UDP-N-ACETYLGLUCOSAMINE 1-CARBOXYVINYLTRANSFERASE"/>
    <property type="match status" value="1"/>
</dbReference>
<keyword evidence="4 12" id="KW-0132">Cell division</keyword>
<dbReference type="GO" id="GO:0008360">
    <property type="term" value="P:regulation of cell shape"/>
    <property type="evidence" value="ECO:0007669"/>
    <property type="project" value="UniProtKB-KW"/>
</dbReference>
<sequence>MEDLSLPKIYTLGGNRLEGEVRISGSKNAALAILAATLLPSKGQTVLTNVPRISDVLTMIEMLKVLGVKAEFTSDSTVILDATNLTSSKAPHELIQKMRASFSVLGPLLARFGNASVALPGGCDIGARPVDYHIKGLERLGAKTTVEYGFVEASAPNGLRGADIYLDFPSVGATTHIMTAAALAEGITTISNAAEEPDVVATANLINQMGGRVRGAGTKEITIEGVKELHGTEFRVDPDRIEAGTFAVAAAITQGDLYLRGAIEEHTQPVMRKLAEAGVEIRFDDDGVRVRAPRTPLQAVHVSASPHPGFPTDMQPPLAALLTLANGTSSITETVYERRFKYIYELARMGANIKAEAGVAIIVGVPRLTGAPVAGSDLRATAALVLAGLAADGESEVSGIDFLDRGYEAFVEKLSAVGATVRREENDRAEAAETQPSGKVAGCSV</sequence>
<dbReference type="CDD" id="cd01555">
    <property type="entry name" value="UdpNAET"/>
    <property type="match status" value="1"/>
</dbReference>
<protein>
    <recommendedName>
        <fullName evidence="12">UDP-N-acetylglucosamine 1-carboxyvinyltransferase</fullName>
        <ecNumber evidence="12">2.5.1.7</ecNumber>
    </recommendedName>
    <alternativeName>
        <fullName evidence="12">Enoylpyruvate transferase</fullName>
    </alternativeName>
    <alternativeName>
        <fullName evidence="12">UDP-N-acetylglucosamine enolpyruvyl transferase</fullName>
        <shortName evidence="12">EPT</shortName>
    </alternativeName>
</protein>